<evidence type="ECO:0000313" key="1">
    <source>
        <dbReference type="EMBL" id="KAI5676620.1"/>
    </source>
</evidence>
<organism evidence="1 2">
    <name type="scientific">Catharanthus roseus</name>
    <name type="common">Madagascar periwinkle</name>
    <name type="synonym">Vinca rosea</name>
    <dbReference type="NCBI Taxonomy" id="4058"/>
    <lineage>
        <taxon>Eukaryota</taxon>
        <taxon>Viridiplantae</taxon>
        <taxon>Streptophyta</taxon>
        <taxon>Embryophyta</taxon>
        <taxon>Tracheophyta</taxon>
        <taxon>Spermatophyta</taxon>
        <taxon>Magnoliopsida</taxon>
        <taxon>eudicotyledons</taxon>
        <taxon>Gunneridae</taxon>
        <taxon>Pentapetalae</taxon>
        <taxon>asterids</taxon>
        <taxon>lamiids</taxon>
        <taxon>Gentianales</taxon>
        <taxon>Apocynaceae</taxon>
        <taxon>Rauvolfioideae</taxon>
        <taxon>Vinceae</taxon>
        <taxon>Catharanthinae</taxon>
        <taxon>Catharanthus</taxon>
    </lineage>
</organism>
<sequence>MLGSVTLDLDLDRGRSIVGGTERPGKYARACYLFVLTALIFWDDNPFLETNKYIFCPYGKDSDSTCARELTGHSSLMFSKCFFFPLSDDLCREARRYLTPPQLT</sequence>
<dbReference type="EMBL" id="CM044702">
    <property type="protein sequence ID" value="KAI5676620.1"/>
    <property type="molecule type" value="Genomic_DNA"/>
</dbReference>
<proteinExistence type="predicted"/>
<accession>A0ACC0BVI1</accession>
<evidence type="ECO:0000313" key="2">
    <source>
        <dbReference type="Proteomes" id="UP001060085"/>
    </source>
</evidence>
<dbReference type="Proteomes" id="UP001060085">
    <property type="component" value="Linkage Group LG02"/>
</dbReference>
<keyword evidence="2" id="KW-1185">Reference proteome</keyword>
<comment type="caution">
    <text evidence="1">The sequence shown here is derived from an EMBL/GenBank/DDBJ whole genome shotgun (WGS) entry which is preliminary data.</text>
</comment>
<reference evidence="2" key="1">
    <citation type="journal article" date="2023" name="Nat. Plants">
        <title>Single-cell RNA sequencing provides a high-resolution roadmap for understanding the multicellular compartmentation of specialized metabolism.</title>
        <authorList>
            <person name="Sun S."/>
            <person name="Shen X."/>
            <person name="Li Y."/>
            <person name="Li Y."/>
            <person name="Wang S."/>
            <person name="Li R."/>
            <person name="Zhang H."/>
            <person name="Shen G."/>
            <person name="Guo B."/>
            <person name="Wei J."/>
            <person name="Xu J."/>
            <person name="St-Pierre B."/>
            <person name="Chen S."/>
            <person name="Sun C."/>
        </authorList>
    </citation>
    <scope>NUCLEOTIDE SEQUENCE [LARGE SCALE GENOMIC DNA]</scope>
</reference>
<gene>
    <name evidence="1" type="ORF">M9H77_07570</name>
</gene>
<protein>
    <submittedName>
        <fullName evidence="1">Uncharacterized protein</fullName>
    </submittedName>
</protein>
<name>A0ACC0BVI1_CATRO</name>